<evidence type="ECO:0000313" key="3">
    <source>
        <dbReference type="Proteomes" id="UP001176941"/>
    </source>
</evidence>
<accession>A0ABN8XNE0</accession>
<feature type="compositionally biased region" description="Basic and acidic residues" evidence="1">
    <location>
        <begin position="56"/>
        <end position="65"/>
    </location>
</feature>
<feature type="compositionally biased region" description="Acidic residues" evidence="1">
    <location>
        <begin position="20"/>
        <end position="34"/>
    </location>
</feature>
<evidence type="ECO:0000256" key="1">
    <source>
        <dbReference type="SAM" id="MobiDB-lite"/>
    </source>
</evidence>
<gene>
    <name evidence="2" type="ORF">MRATA1EN1_LOCUS30719</name>
</gene>
<reference evidence="2" key="1">
    <citation type="submission" date="2023-04" db="EMBL/GenBank/DDBJ databases">
        <authorList>
            <consortium name="ELIXIR-Norway"/>
        </authorList>
    </citation>
    <scope>NUCLEOTIDE SEQUENCE [LARGE SCALE GENOMIC DNA]</scope>
</reference>
<comment type="caution">
    <text evidence="2">The sequence shown here is derived from an EMBL/GenBank/DDBJ whole genome shotgun (WGS) entry which is preliminary data.</text>
</comment>
<feature type="region of interest" description="Disordered" evidence="1">
    <location>
        <begin position="1"/>
        <end position="107"/>
    </location>
</feature>
<protein>
    <submittedName>
        <fullName evidence="2">Uncharacterized protein</fullName>
    </submittedName>
</protein>
<keyword evidence="3" id="KW-1185">Reference proteome</keyword>
<proteinExistence type="predicted"/>
<evidence type="ECO:0000313" key="2">
    <source>
        <dbReference type="EMBL" id="CAI9149101.1"/>
    </source>
</evidence>
<organism evidence="2 3">
    <name type="scientific">Rangifer tarandus platyrhynchus</name>
    <name type="common">Svalbard reindeer</name>
    <dbReference type="NCBI Taxonomy" id="3082113"/>
    <lineage>
        <taxon>Eukaryota</taxon>
        <taxon>Metazoa</taxon>
        <taxon>Chordata</taxon>
        <taxon>Craniata</taxon>
        <taxon>Vertebrata</taxon>
        <taxon>Euteleostomi</taxon>
        <taxon>Mammalia</taxon>
        <taxon>Eutheria</taxon>
        <taxon>Laurasiatheria</taxon>
        <taxon>Artiodactyla</taxon>
        <taxon>Ruminantia</taxon>
        <taxon>Pecora</taxon>
        <taxon>Cervidae</taxon>
        <taxon>Odocoileinae</taxon>
        <taxon>Rangifer</taxon>
    </lineage>
</organism>
<name>A0ABN8XNE0_RANTA</name>
<dbReference type="Proteomes" id="UP001176941">
    <property type="component" value="Unassembled WGS sequence"/>
</dbReference>
<dbReference type="EMBL" id="CATKSN020000126">
    <property type="protein sequence ID" value="CAI9149101.1"/>
    <property type="molecule type" value="Genomic_DNA"/>
</dbReference>
<feature type="region of interest" description="Disordered" evidence="1">
    <location>
        <begin position="167"/>
        <end position="200"/>
    </location>
</feature>
<feature type="compositionally biased region" description="Basic and acidic residues" evidence="1">
    <location>
        <begin position="188"/>
        <end position="200"/>
    </location>
</feature>
<feature type="compositionally biased region" description="Low complexity" evidence="1">
    <location>
        <begin position="72"/>
        <end position="85"/>
    </location>
</feature>
<sequence>MDAEQSGAETGEEPPPTDAEGLEAEETDVFEEGQDLSGEFGLAEMKSQKAPSSSAEEPRKLEARYDAGATGGKTSSAAELEAATAVGEPKSALKAKDETTHAANAGRWSRNLSREACKGLQRRACQREPVAVRPVVKWGAEGAEIPDEALSHNPCLERSTGRRFRSVGVPVAKKSETQQLHVKSPAPAEKHDHPKAVQSV</sequence>